<name>A0A6L9MC47_9HYPH</name>
<evidence type="ECO:0000313" key="4">
    <source>
        <dbReference type="Proteomes" id="UP000476332"/>
    </source>
</evidence>
<gene>
    <name evidence="3" type="ORF">GTW51_00940</name>
</gene>
<dbReference type="EMBL" id="JAAAMJ010000001">
    <property type="protein sequence ID" value="NDV85261.1"/>
    <property type="molecule type" value="Genomic_DNA"/>
</dbReference>
<protein>
    <recommendedName>
        <fullName evidence="2">TadE-like domain-containing protein</fullName>
    </recommendedName>
</protein>
<dbReference type="InterPro" id="IPR012495">
    <property type="entry name" value="TadE-like_dom"/>
</dbReference>
<proteinExistence type="predicted"/>
<evidence type="ECO:0000259" key="2">
    <source>
        <dbReference type="Pfam" id="PF07811"/>
    </source>
</evidence>
<keyword evidence="4" id="KW-1185">Reference proteome</keyword>
<dbReference type="Pfam" id="PF07811">
    <property type="entry name" value="TadE"/>
    <property type="match status" value="1"/>
</dbReference>
<dbReference type="Proteomes" id="UP000476332">
    <property type="component" value="Unassembled WGS sequence"/>
</dbReference>
<evidence type="ECO:0000256" key="1">
    <source>
        <dbReference type="SAM" id="Phobius"/>
    </source>
</evidence>
<feature type="transmembrane region" description="Helical" evidence="1">
    <location>
        <begin position="21"/>
        <end position="42"/>
    </location>
</feature>
<keyword evidence="1" id="KW-0472">Membrane</keyword>
<dbReference type="RefSeq" id="WP_163042011.1">
    <property type="nucleotide sequence ID" value="NZ_JAAAMJ010000001.1"/>
</dbReference>
<sequence length="186" mass="21033">MRNPIRFRLPRRLDEFARQRDGASAVEFALVLPFALLLYFGWFEATQAFQMVQKVDSTAETIGNLVARTKTMNDVAITNIFDISTAMMTPFPSEKLKMTITTVAVEPDGKGVVHWSKANIGDALTPAQPYAVPEELVFDAKTYLIVADVSYDYDALFGFGGWFDDITVKKSYTFRPRLSKEIVWEN</sequence>
<keyword evidence="1" id="KW-1133">Transmembrane helix</keyword>
<accession>A0A6L9MC47</accession>
<reference evidence="3 4" key="1">
    <citation type="submission" date="2020-01" db="EMBL/GenBank/DDBJ databases">
        <title>Genomes of bacteria type strains.</title>
        <authorList>
            <person name="Chen J."/>
            <person name="Zhu S."/>
            <person name="Chen J."/>
        </authorList>
    </citation>
    <scope>NUCLEOTIDE SEQUENCE [LARGE SCALE GENOMIC DNA]</scope>
    <source>
        <strain evidence="3 4">KCTC 52919</strain>
    </source>
</reference>
<dbReference type="AlphaFoldDB" id="A0A6L9MC47"/>
<keyword evidence="1" id="KW-0812">Transmembrane</keyword>
<evidence type="ECO:0000313" key="3">
    <source>
        <dbReference type="EMBL" id="NDV85261.1"/>
    </source>
</evidence>
<comment type="caution">
    <text evidence="3">The sequence shown here is derived from an EMBL/GenBank/DDBJ whole genome shotgun (WGS) entry which is preliminary data.</text>
</comment>
<feature type="domain" description="TadE-like" evidence="2">
    <location>
        <begin position="22"/>
        <end position="60"/>
    </location>
</feature>
<organism evidence="3 4">
    <name type="scientific">Aurantimonas aggregata</name>
    <dbReference type="NCBI Taxonomy" id="2047720"/>
    <lineage>
        <taxon>Bacteria</taxon>
        <taxon>Pseudomonadati</taxon>
        <taxon>Pseudomonadota</taxon>
        <taxon>Alphaproteobacteria</taxon>
        <taxon>Hyphomicrobiales</taxon>
        <taxon>Aurantimonadaceae</taxon>
        <taxon>Aurantimonas</taxon>
    </lineage>
</organism>